<feature type="compositionally biased region" description="Pro residues" evidence="1">
    <location>
        <begin position="33"/>
        <end position="42"/>
    </location>
</feature>
<proteinExistence type="predicted"/>
<dbReference type="AlphaFoldDB" id="X0GVR0"/>
<dbReference type="Proteomes" id="UP000030676">
    <property type="component" value="Unassembled WGS sequence"/>
</dbReference>
<feature type="region of interest" description="Disordered" evidence="1">
    <location>
        <begin position="1"/>
        <end position="59"/>
    </location>
</feature>
<dbReference type="HOGENOM" id="CLU_2638173_0_0_1"/>
<accession>X0GVR0</accession>
<evidence type="ECO:0000313" key="2">
    <source>
        <dbReference type="EMBL" id="EXL63896.1"/>
    </source>
</evidence>
<name>X0GVR0_FUSOX</name>
<evidence type="ECO:0000256" key="1">
    <source>
        <dbReference type="SAM" id="MobiDB-lite"/>
    </source>
</evidence>
<protein>
    <submittedName>
        <fullName evidence="2">Uncharacterized protein</fullName>
    </submittedName>
</protein>
<sequence>MEEREDERDISPPATGPLPVQRLGCDPELLPGSPDPQPPPPNVNSCHEYSPDVASSTSESPCALVVDIGNEIDVFQG</sequence>
<feature type="compositionally biased region" description="Polar residues" evidence="1">
    <location>
        <begin position="43"/>
        <end position="59"/>
    </location>
</feature>
<reference evidence="2" key="1">
    <citation type="submission" date="2011-11" db="EMBL/GenBank/DDBJ databases">
        <title>The Genome Sequence of Fusarium oxysporum PHW808.</title>
        <authorList>
            <consortium name="The Broad Institute Genome Sequencing Platform"/>
            <person name="Ma L.-J."/>
            <person name="Gale L.R."/>
            <person name="Schwartz D.C."/>
            <person name="Zhou S."/>
            <person name="Corby-Kistler H."/>
            <person name="Young S.K."/>
            <person name="Zeng Q."/>
            <person name="Gargeya S."/>
            <person name="Fitzgerald M."/>
            <person name="Haas B."/>
            <person name="Abouelleil A."/>
            <person name="Alvarado L."/>
            <person name="Arachchi H.M."/>
            <person name="Berlin A."/>
            <person name="Brown A."/>
            <person name="Chapman S.B."/>
            <person name="Chen Z."/>
            <person name="Dunbar C."/>
            <person name="Freedman E."/>
            <person name="Gearin G."/>
            <person name="Goldberg J."/>
            <person name="Griggs A."/>
            <person name="Gujja S."/>
            <person name="Heiman D."/>
            <person name="Howarth C."/>
            <person name="Larson L."/>
            <person name="Lui A."/>
            <person name="MacDonald P.J.P."/>
            <person name="Montmayeur A."/>
            <person name="Murphy C."/>
            <person name="Neiman D."/>
            <person name="Pearson M."/>
            <person name="Priest M."/>
            <person name="Roberts A."/>
            <person name="Saif S."/>
            <person name="Shea T."/>
            <person name="Shenoy N."/>
            <person name="Sisk P."/>
            <person name="Stolte C."/>
            <person name="Sykes S."/>
            <person name="Wortman J."/>
            <person name="Nusbaum C."/>
            <person name="Birren B."/>
        </authorList>
    </citation>
    <scope>NUCLEOTIDE SEQUENCE [LARGE SCALE GENOMIC DNA]</scope>
    <source>
        <strain evidence="2">54008</strain>
    </source>
</reference>
<organism evidence="2">
    <name type="scientific">Fusarium oxysporum f. sp. conglutinans race 2 54008</name>
    <dbReference type="NCBI Taxonomy" id="1089457"/>
    <lineage>
        <taxon>Eukaryota</taxon>
        <taxon>Fungi</taxon>
        <taxon>Dikarya</taxon>
        <taxon>Ascomycota</taxon>
        <taxon>Pezizomycotina</taxon>
        <taxon>Sordariomycetes</taxon>
        <taxon>Hypocreomycetidae</taxon>
        <taxon>Hypocreales</taxon>
        <taxon>Nectriaceae</taxon>
        <taxon>Fusarium</taxon>
        <taxon>Fusarium oxysporum species complex</taxon>
    </lineage>
</organism>
<gene>
    <name evidence="2" type="ORF">FOPG_19833</name>
</gene>
<feature type="compositionally biased region" description="Basic and acidic residues" evidence="1">
    <location>
        <begin position="1"/>
        <end position="10"/>
    </location>
</feature>
<reference evidence="2" key="2">
    <citation type="submission" date="2014-03" db="EMBL/GenBank/DDBJ databases">
        <title>The Genome Annotation of Fusarium oxysporum PHW808.</title>
        <authorList>
            <consortium name="The Broad Institute Genomics Platform"/>
            <person name="Ma L.-J."/>
            <person name="Corby-Kistler H."/>
            <person name="Broz K."/>
            <person name="Gale L.R."/>
            <person name="Jonkers W."/>
            <person name="O'Donnell K."/>
            <person name="Ploetz R."/>
            <person name="Steinberg C."/>
            <person name="Schwartz D.C."/>
            <person name="VanEtten H."/>
            <person name="Zhou S."/>
            <person name="Young S.K."/>
            <person name="Zeng Q."/>
            <person name="Gargeya S."/>
            <person name="Fitzgerald M."/>
            <person name="Abouelleil A."/>
            <person name="Alvarado L."/>
            <person name="Chapman S.B."/>
            <person name="Gainer-Dewar J."/>
            <person name="Goldberg J."/>
            <person name="Griggs A."/>
            <person name="Gujja S."/>
            <person name="Hansen M."/>
            <person name="Howarth C."/>
            <person name="Imamovic A."/>
            <person name="Ireland A."/>
            <person name="Larimer J."/>
            <person name="McCowan C."/>
            <person name="Murphy C."/>
            <person name="Pearson M."/>
            <person name="Poon T.W."/>
            <person name="Priest M."/>
            <person name="Roberts A."/>
            <person name="Saif S."/>
            <person name="Shea T."/>
            <person name="Sykes S."/>
            <person name="Wortman J."/>
            <person name="Nusbaum C."/>
            <person name="Birren B."/>
        </authorList>
    </citation>
    <scope>NUCLEOTIDE SEQUENCE</scope>
    <source>
        <strain evidence="2">54008</strain>
    </source>
</reference>
<dbReference type="EMBL" id="KK034598">
    <property type="protein sequence ID" value="EXL63896.1"/>
    <property type="molecule type" value="Genomic_DNA"/>
</dbReference>